<dbReference type="PANTHER" id="PTHR36074">
    <property type="entry name" value="ISOPENTENYL-DIPHOSPHATE DELTA-ISOMERASE"/>
    <property type="match status" value="1"/>
</dbReference>
<accession>A0AAV1V235</accession>
<reference evidence="1" key="1">
    <citation type="submission" date="2024-01" db="EMBL/GenBank/DDBJ databases">
        <authorList>
            <person name="Webb A."/>
        </authorList>
    </citation>
    <scope>NUCLEOTIDE SEQUENCE</scope>
    <source>
        <strain evidence="1">Pm1</strain>
    </source>
</reference>
<dbReference type="Proteomes" id="UP001162060">
    <property type="component" value="Unassembled WGS sequence"/>
</dbReference>
<dbReference type="EMBL" id="CAKLBY020000256">
    <property type="protein sequence ID" value="CAK7940252.1"/>
    <property type="molecule type" value="Genomic_DNA"/>
</dbReference>
<comment type="caution">
    <text evidence="1">The sequence shown here is derived from an EMBL/GenBank/DDBJ whole genome shotgun (WGS) entry which is preliminary data.</text>
</comment>
<evidence type="ECO:0000313" key="1">
    <source>
        <dbReference type="EMBL" id="CAK7940252.1"/>
    </source>
</evidence>
<dbReference type="AlphaFoldDB" id="A0AAV1V235"/>
<name>A0AAV1V235_9STRA</name>
<protein>
    <submittedName>
        <fullName evidence="1">Uncharacterized protein</fullName>
    </submittedName>
</protein>
<sequence>MSVVAAKQPQKTYRFEDKKPFFKHFYPKDVAILAARSAAMQGMMVLNAYMATLEIEVSDDEDGEEIGSSEDEFEDVVAIIKAKGEFVPPSIEEFSLASAKSFSKSLSITTCVRSLEEVALRYCRPQIVSKLIKDISKSAMRKYARTSSKLASAALMVKTGMRANVLSHVAIFLVEETQQLVFILYRRFVSRNNGYRSKKSLRSIEEGVQSTESDNEEDTLATFMSSTGLNASRSALAIITGGIGAAVGTAVRPGVGTMIGGTLGDSIAYVLF</sequence>
<gene>
    <name evidence="1" type="ORF">PM001_LOCUS25402</name>
</gene>
<proteinExistence type="predicted"/>
<evidence type="ECO:0000313" key="2">
    <source>
        <dbReference type="Proteomes" id="UP001162060"/>
    </source>
</evidence>
<organism evidence="1 2">
    <name type="scientific">Peronospora matthiolae</name>
    <dbReference type="NCBI Taxonomy" id="2874970"/>
    <lineage>
        <taxon>Eukaryota</taxon>
        <taxon>Sar</taxon>
        <taxon>Stramenopiles</taxon>
        <taxon>Oomycota</taxon>
        <taxon>Peronosporomycetes</taxon>
        <taxon>Peronosporales</taxon>
        <taxon>Peronosporaceae</taxon>
        <taxon>Peronospora</taxon>
    </lineage>
</organism>
<dbReference type="PANTHER" id="PTHR36074:SF1">
    <property type="entry name" value="ISOPENTENYL-DIPHOSPHATE DELTA-ISOMERASE"/>
    <property type="match status" value="1"/>
</dbReference>